<dbReference type="Proteomes" id="UP000308886">
    <property type="component" value="Unassembled WGS sequence"/>
</dbReference>
<gene>
    <name evidence="1" type="ORF">E5358_04175</name>
</gene>
<evidence type="ECO:0000313" key="1">
    <source>
        <dbReference type="EMBL" id="TGX83147.1"/>
    </source>
</evidence>
<accession>A0AC61QS79</accession>
<reference evidence="1" key="1">
    <citation type="submission" date="2019-04" db="EMBL/GenBank/DDBJ databases">
        <title>Microbes associate with the intestines of laboratory mice.</title>
        <authorList>
            <person name="Navarre W."/>
            <person name="Wong E."/>
            <person name="Huang K."/>
            <person name="Tropini C."/>
            <person name="Ng K."/>
            <person name="Yu B."/>
        </authorList>
    </citation>
    <scope>NUCLEOTIDE SEQUENCE</scope>
    <source>
        <strain evidence="1">NM73_A23</strain>
    </source>
</reference>
<proteinExistence type="predicted"/>
<dbReference type="EMBL" id="SRZC01000005">
    <property type="protein sequence ID" value="TGX83147.1"/>
    <property type="molecule type" value="Genomic_DNA"/>
</dbReference>
<comment type="caution">
    <text evidence="1">The sequence shown here is derived from an EMBL/GenBank/DDBJ whole genome shotgun (WGS) entry which is preliminary data.</text>
</comment>
<sequence length="419" mass="46566">MNKNTKMVVFDDDPTGIQTVHGCLLVTDWSEENIIEAMNDSEPFFYVLTNTRALTASEAESVLESAVEAVLRVNEKLGYRLICVSRSDSCLRGHFPLETDIIRRTLEKHGIKVWQRTPFCPAFIESGRVTIEGVHYMKVPSASGMAVEETLVPVSETEFARDNVFGYKNSALTEYIKEKGGNPDDYEIVNAESYAELDAFRDKLFAETKDFDGAVVIRSSSSLPRSMSGICDKPYLSREDLGIKGDTPGVFIVGSHVRKTTIQLENLLTADTVRGIELPIERILDDKERLMAETIGTMSAVFRDGKTPVVFTARKEVRTDDPEKRQHLGRTVSDFLVDIVRNLPFTPAYLVAKGGITSHDILTKGLAIKVGRVMGQAINSVPCVMAEKFGYIIFPGNVGGEKSLLYIHEKFKAPRPESI</sequence>
<keyword evidence="2" id="KW-1185">Reference proteome</keyword>
<organism evidence="1 2">
    <name type="scientific">Palleniella muris</name>
    <dbReference type="NCBI Taxonomy" id="3038145"/>
    <lineage>
        <taxon>Bacteria</taxon>
        <taxon>Pseudomonadati</taxon>
        <taxon>Bacteroidota</taxon>
        <taxon>Bacteroidia</taxon>
        <taxon>Bacteroidales</taxon>
        <taxon>Prevotellaceae</taxon>
        <taxon>Palleniella</taxon>
    </lineage>
</organism>
<evidence type="ECO:0000313" key="2">
    <source>
        <dbReference type="Proteomes" id="UP000308886"/>
    </source>
</evidence>
<protein>
    <submittedName>
        <fullName evidence="1">Uncharacterized protein</fullName>
    </submittedName>
</protein>
<name>A0AC61QS79_9BACT</name>